<gene>
    <name evidence="1" type="ORF">HPULCUR_009023</name>
</gene>
<organism evidence="1 2">
    <name type="scientific">Helicostylum pulchrum</name>
    <dbReference type="NCBI Taxonomy" id="562976"/>
    <lineage>
        <taxon>Eukaryota</taxon>
        <taxon>Fungi</taxon>
        <taxon>Fungi incertae sedis</taxon>
        <taxon>Mucoromycota</taxon>
        <taxon>Mucoromycotina</taxon>
        <taxon>Mucoromycetes</taxon>
        <taxon>Mucorales</taxon>
        <taxon>Mucorineae</taxon>
        <taxon>Mucoraceae</taxon>
        <taxon>Helicostylum</taxon>
    </lineage>
</organism>
<name>A0ABP9Y9A9_9FUNG</name>
<comment type="caution">
    <text evidence="1">The sequence shown here is derived from an EMBL/GenBank/DDBJ whole genome shotgun (WGS) entry which is preliminary data.</text>
</comment>
<proteinExistence type="predicted"/>
<evidence type="ECO:0000313" key="1">
    <source>
        <dbReference type="EMBL" id="GAA5803541.1"/>
    </source>
</evidence>
<dbReference type="Proteomes" id="UP001476247">
    <property type="component" value="Unassembled WGS sequence"/>
</dbReference>
<keyword evidence="2" id="KW-1185">Reference proteome</keyword>
<accession>A0ABP9Y9A9</accession>
<reference evidence="1 2" key="1">
    <citation type="submission" date="2024-04" db="EMBL/GenBank/DDBJ databases">
        <title>genome sequences of Mucor flavus KT1a and Helicostylum pulchrum KT1b strains isolation_sourced from the surface of a dry-aged beef.</title>
        <authorList>
            <person name="Toyotome T."/>
            <person name="Hosono M."/>
            <person name="Torimaru M."/>
            <person name="Fukuda K."/>
            <person name="Mikami N."/>
        </authorList>
    </citation>
    <scope>NUCLEOTIDE SEQUENCE [LARGE SCALE GENOMIC DNA]</scope>
    <source>
        <strain evidence="1 2">KT1b</strain>
    </source>
</reference>
<sequence length="70" mass="8381">MVNLLRHIYNCFKNIDADPVEDPEELWLKRSVVLFTDNKEHEKYATKQDLLDDVYTFITMGPGEKDHFFF</sequence>
<dbReference type="EMBL" id="BAABUJ010000029">
    <property type="protein sequence ID" value="GAA5803541.1"/>
    <property type="molecule type" value="Genomic_DNA"/>
</dbReference>
<protein>
    <submittedName>
        <fullName evidence="1">Uncharacterized protein</fullName>
    </submittedName>
</protein>
<evidence type="ECO:0000313" key="2">
    <source>
        <dbReference type="Proteomes" id="UP001476247"/>
    </source>
</evidence>